<dbReference type="InterPro" id="IPR003775">
    <property type="entry name" value="Flagellar_assembly_factor_FliW"/>
</dbReference>
<evidence type="ECO:0000256" key="3">
    <source>
        <dbReference type="ARBA" id="ARBA00022845"/>
    </source>
</evidence>
<name>A0A853EVN5_9MICO</name>
<gene>
    <name evidence="4" type="ORF">HZZ10_14135</name>
</gene>
<reference evidence="4 5" key="1">
    <citation type="submission" date="2020-07" db="EMBL/GenBank/DDBJ databases">
        <title>MOT database genomes.</title>
        <authorList>
            <person name="Joseph S."/>
            <person name="Aduse-Opoku J."/>
            <person name="Hashim A."/>
            <person name="Wade W."/>
            <person name="Curtis M."/>
        </authorList>
    </citation>
    <scope>NUCLEOTIDE SEQUENCE [LARGE SCALE GENOMIC DNA]</scope>
    <source>
        <strain evidence="4 5">DSM 100099</strain>
    </source>
</reference>
<keyword evidence="4" id="KW-0282">Flagellum</keyword>
<dbReference type="PANTHER" id="PTHR39190:SF1">
    <property type="entry name" value="FLAGELLAR ASSEMBLY FACTOR FLIW"/>
    <property type="match status" value="1"/>
</dbReference>
<dbReference type="Pfam" id="PF02623">
    <property type="entry name" value="FliW"/>
    <property type="match status" value="1"/>
</dbReference>
<proteinExistence type="predicted"/>
<keyword evidence="3" id="KW-0810">Translation regulation</keyword>
<keyword evidence="4" id="KW-0969">Cilium</keyword>
<evidence type="ECO:0000256" key="1">
    <source>
        <dbReference type="ARBA" id="ARBA00022490"/>
    </source>
</evidence>
<accession>A0A853EVN5</accession>
<keyword evidence="5" id="KW-1185">Reference proteome</keyword>
<keyword evidence="4" id="KW-0966">Cell projection</keyword>
<organism evidence="4 5">
    <name type="scientific">Sanguibacter inulinus</name>
    <dbReference type="NCBI Taxonomy" id="60922"/>
    <lineage>
        <taxon>Bacteria</taxon>
        <taxon>Bacillati</taxon>
        <taxon>Actinomycetota</taxon>
        <taxon>Actinomycetes</taxon>
        <taxon>Micrococcales</taxon>
        <taxon>Sanguibacteraceae</taxon>
        <taxon>Sanguibacter</taxon>
    </lineage>
</organism>
<evidence type="ECO:0000313" key="5">
    <source>
        <dbReference type="Proteomes" id="UP000561011"/>
    </source>
</evidence>
<comment type="caution">
    <text evidence="4">The sequence shown here is derived from an EMBL/GenBank/DDBJ whole genome shotgun (WGS) entry which is preliminary data.</text>
</comment>
<evidence type="ECO:0000256" key="2">
    <source>
        <dbReference type="ARBA" id="ARBA00022795"/>
    </source>
</evidence>
<keyword evidence="1" id="KW-0963">Cytoplasm</keyword>
<dbReference type="GO" id="GO:0006417">
    <property type="term" value="P:regulation of translation"/>
    <property type="evidence" value="ECO:0007669"/>
    <property type="project" value="UniProtKB-KW"/>
</dbReference>
<dbReference type="InterPro" id="IPR024046">
    <property type="entry name" value="Flagellar_assmbl_FliW_dom_sf"/>
</dbReference>
<evidence type="ECO:0000313" key="4">
    <source>
        <dbReference type="EMBL" id="NYS94655.1"/>
    </source>
</evidence>
<dbReference type="Gene3D" id="2.30.290.10">
    <property type="entry name" value="BH3618-like"/>
    <property type="match status" value="1"/>
</dbReference>
<dbReference type="PANTHER" id="PTHR39190">
    <property type="entry name" value="FLAGELLAR ASSEMBLY FACTOR FLIW"/>
    <property type="match status" value="1"/>
</dbReference>
<dbReference type="SUPFAM" id="SSF141457">
    <property type="entry name" value="BH3618-like"/>
    <property type="match status" value="1"/>
</dbReference>
<dbReference type="EMBL" id="JACBYE010000039">
    <property type="protein sequence ID" value="NYS94655.1"/>
    <property type="molecule type" value="Genomic_DNA"/>
</dbReference>
<dbReference type="AlphaFoldDB" id="A0A853EVN5"/>
<dbReference type="RefSeq" id="WP_056128225.1">
    <property type="nucleotide sequence ID" value="NZ_JACBYE010000039.1"/>
</dbReference>
<protein>
    <submittedName>
        <fullName evidence="4">Flagellar assembly protein FliW</fullName>
    </submittedName>
</protein>
<sequence>MISSIHFLESLPGLSPATDFDLTSLDDAGLLFSLRGAQDSTRLFAIQPGPYFSEYEPTFGSEVLSALSLDGADDDRRAVLVIVTPSQPDTPATANLLAPLVVNTETGDALQVILEGASWPVRAPLVAA</sequence>
<dbReference type="Proteomes" id="UP000561011">
    <property type="component" value="Unassembled WGS sequence"/>
</dbReference>
<dbReference type="GO" id="GO:0044780">
    <property type="term" value="P:bacterial-type flagellum assembly"/>
    <property type="evidence" value="ECO:0007669"/>
    <property type="project" value="InterPro"/>
</dbReference>
<keyword evidence="2" id="KW-1005">Bacterial flagellum biogenesis</keyword>